<evidence type="ECO:0000313" key="2">
    <source>
        <dbReference type="EMBL" id="MCQ6962751.1"/>
    </source>
</evidence>
<feature type="transmembrane region" description="Helical" evidence="1">
    <location>
        <begin position="6"/>
        <end position="27"/>
    </location>
</feature>
<dbReference type="Pfam" id="PF01917">
    <property type="entry name" value="Flagellin_arch-type"/>
    <property type="match status" value="1"/>
</dbReference>
<dbReference type="Proteomes" id="UP001206983">
    <property type="component" value="Unassembled WGS sequence"/>
</dbReference>
<dbReference type="GO" id="GO:0005198">
    <property type="term" value="F:structural molecule activity"/>
    <property type="evidence" value="ECO:0007669"/>
    <property type="project" value="InterPro"/>
</dbReference>
<reference evidence="2 3" key="1">
    <citation type="journal article" date="2011" name="Appl. Environ. Microbiol.">
        <title>Methanogenic archaea isolated from Taiwan's Chelungpu fault.</title>
        <authorList>
            <person name="Wu S.Y."/>
            <person name="Lai M.C."/>
        </authorList>
    </citation>
    <scope>NUCLEOTIDE SEQUENCE [LARGE SCALE GENOMIC DNA]</scope>
    <source>
        <strain evidence="2 3">St545Mb</strain>
    </source>
</reference>
<proteinExistence type="predicted"/>
<keyword evidence="1" id="KW-0812">Transmembrane</keyword>
<evidence type="ECO:0008006" key="4">
    <source>
        <dbReference type="Google" id="ProtNLM"/>
    </source>
</evidence>
<accession>A0AAE3KX63</accession>
<sequence length="143" mass="15245">MGFEVAVVTAIFFISALVVGTFSYTALSTSSDLVNDAAAEQYQLQTSRMHTSVNIDYSVPAASGSIYELTVTLTNTGSETLRFDELNILIDGHLEPYTFNGTAAVWVPAETRSLTVAGLTGAGQHRVKVVTGNGVPAYDTYQV</sequence>
<name>A0AAE3KX63_9EURY</name>
<gene>
    <name evidence="2" type="ORF">PV02_06505</name>
</gene>
<comment type="caution">
    <text evidence="2">The sequence shown here is derived from an EMBL/GenBank/DDBJ whole genome shotgun (WGS) entry which is preliminary data.</text>
</comment>
<keyword evidence="3" id="KW-1185">Reference proteome</keyword>
<dbReference type="RefSeq" id="WP_256622583.1">
    <property type="nucleotide sequence ID" value="NZ_JTEO01000004.1"/>
</dbReference>
<dbReference type="InterPro" id="IPR002774">
    <property type="entry name" value="Flagellin_arc-type"/>
</dbReference>
<evidence type="ECO:0000313" key="3">
    <source>
        <dbReference type="Proteomes" id="UP001206983"/>
    </source>
</evidence>
<keyword evidence="1" id="KW-1133">Transmembrane helix</keyword>
<protein>
    <recommendedName>
        <fullName evidence="4">Flagellar protein F</fullName>
    </recommendedName>
</protein>
<dbReference type="EMBL" id="JTEO01000004">
    <property type="protein sequence ID" value="MCQ6962751.1"/>
    <property type="molecule type" value="Genomic_DNA"/>
</dbReference>
<evidence type="ECO:0000256" key="1">
    <source>
        <dbReference type="SAM" id="Phobius"/>
    </source>
</evidence>
<dbReference type="AlphaFoldDB" id="A0AAE3KX63"/>
<dbReference type="GO" id="GO:0097588">
    <property type="term" value="P:archaeal or bacterial-type flagellum-dependent cell motility"/>
    <property type="evidence" value="ECO:0007669"/>
    <property type="project" value="InterPro"/>
</dbReference>
<dbReference type="PANTHER" id="PTHR42200:SF2">
    <property type="entry name" value="ARCHAEAL FLAGELLA-RELATED PROTEIN F"/>
    <property type="match status" value="1"/>
</dbReference>
<organism evidence="2 3">
    <name type="scientific">Methanolobus chelungpuianus</name>
    <dbReference type="NCBI Taxonomy" id="502115"/>
    <lineage>
        <taxon>Archaea</taxon>
        <taxon>Methanobacteriati</taxon>
        <taxon>Methanobacteriota</taxon>
        <taxon>Stenosarchaea group</taxon>
        <taxon>Methanomicrobia</taxon>
        <taxon>Methanosarcinales</taxon>
        <taxon>Methanosarcinaceae</taxon>
        <taxon>Methanolobus</taxon>
    </lineage>
</organism>
<keyword evidence="1" id="KW-0472">Membrane</keyword>
<dbReference type="PANTHER" id="PTHR42200">
    <property type="entry name" value="ARCHAEAL FLAGELLA-RELATED PROTEIN F-RELATED"/>
    <property type="match status" value="1"/>
</dbReference>